<gene>
    <name evidence="3" type="ORF">SAMN05444142_10814</name>
</gene>
<dbReference type="InterPro" id="IPR027939">
    <property type="entry name" value="NMT1/THI5"/>
</dbReference>
<keyword evidence="4" id="KW-1185">Reference proteome</keyword>
<dbReference type="Proteomes" id="UP000324252">
    <property type="component" value="Unassembled WGS sequence"/>
</dbReference>
<sequence>MTCKIRTTLLAASAALLAAPSATLADEIKVALDWAWRPYHAPFIVALAKGYYEEAGLDVEFEEGRGSNTTAQLVGQGNYDIGHLNITNAAHAISKGIPLRIVGVYQPRTAASFIGLEGKVELNEPQDLTRYRIGSTPGGSDQLSLRIFQLANDISETDLNIVSMDGSTKTTALMAGQVDVVSGDSYAYNALVRGAGYQPESFLLAEHGVPLLGFGFAVNPGSEERLGDSITTFLEVTKRAFQEVAADPEAACTLARAERELPGEHSQCVDYMTGLLALSTDAGADDWGHVSEGQVTALLQVLEDVGEMDGGWEASAYYTDKYFP</sequence>
<dbReference type="RefSeq" id="WP_149789141.1">
    <property type="nucleotide sequence ID" value="NZ_FNIO01000007.1"/>
</dbReference>
<dbReference type="InterPro" id="IPR015168">
    <property type="entry name" value="SsuA/THI5"/>
</dbReference>
<evidence type="ECO:0000313" key="4">
    <source>
        <dbReference type="Proteomes" id="UP000324252"/>
    </source>
</evidence>
<feature type="signal peptide" evidence="1">
    <location>
        <begin position="1"/>
        <end position="25"/>
    </location>
</feature>
<proteinExistence type="predicted"/>
<dbReference type="Pfam" id="PF09084">
    <property type="entry name" value="NMT1"/>
    <property type="match status" value="1"/>
</dbReference>
<dbReference type="PANTHER" id="PTHR31528">
    <property type="entry name" value="4-AMINO-5-HYDROXYMETHYL-2-METHYLPYRIMIDINE PHOSPHATE SYNTHASE THI11-RELATED"/>
    <property type="match status" value="1"/>
</dbReference>
<evidence type="ECO:0000313" key="3">
    <source>
        <dbReference type="EMBL" id="SHK69926.1"/>
    </source>
</evidence>
<dbReference type="EMBL" id="FQZZ01000008">
    <property type="protein sequence ID" value="SHK69926.1"/>
    <property type="molecule type" value="Genomic_DNA"/>
</dbReference>
<evidence type="ECO:0000256" key="1">
    <source>
        <dbReference type="SAM" id="SignalP"/>
    </source>
</evidence>
<protein>
    <submittedName>
        <fullName evidence="3">NitT/TauT family transport system substrate-binding protein</fullName>
    </submittedName>
</protein>
<keyword evidence="1" id="KW-0732">Signal</keyword>
<dbReference type="SUPFAM" id="SSF53850">
    <property type="entry name" value="Periplasmic binding protein-like II"/>
    <property type="match status" value="1"/>
</dbReference>
<dbReference type="GO" id="GO:0009228">
    <property type="term" value="P:thiamine biosynthetic process"/>
    <property type="evidence" value="ECO:0007669"/>
    <property type="project" value="InterPro"/>
</dbReference>
<name>A0A1H0L943_9RHOB</name>
<organism evidence="3 4">
    <name type="scientific">Lutimaribacter pacificus</name>
    <dbReference type="NCBI Taxonomy" id="391948"/>
    <lineage>
        <taxon>Bacteria</taxon>
        <taxon>Pseudomonadati</taxon>
        <taxon>Pseudomonadota</taxon>
        <taxon>Alphaproteobacteria</taxon>
        <taxon>Rhodobacterales</taxon>
        <taxon>Roseobacteraceae</taxon>
        <taxon>Lutimaribacter</taxon>
    </lineage>
</organism>
<reference evidence="3 4" key="1">
    <citation type="submission" date="2016-11" db="EMBL/GenBank/DDBJ databases">
        <authorList>
            <person name="Varghese N."/>
            <person name="Submissions S."/>
        </authorList>
    </citation>
    <scope>NUCLEOTIDE SEQUENCE [LARGE SCALE GENOMIC DNA]</scope>
    <source>
        <strain evidence="3 4">DSM 29620</strain>
    </source>
</reference>
<accession>A0A1H0L943</accession>
<feature type="domain" description="SsuA/THI5-like" evidence="2">
    <location>
        <begin position="38"/>
        <end position="251"/>
    </location>
</feature>
<dbReference type="AlphaFoldDB" id="A0A1H0L943"/>
<evidence type="ECO:0000259" key="2">
    <source>
        <dbReference type="Pfam" id="PF09084"/>
    </source>
</evidence>
<dbReference type="Gene3D" id="3.40.190.10">
    <property type="entry name" value="Periplasmic binding protein-like II"/>
    <property type="match status" value="2"/>
</dbReference>
<dbReference type="PANTHER" id="PTHR31528:SF15">
    <property type="entry name" value="RIBOFLAVIN-BINDING PROTEIN RIBY"/>
    <property type="match status" value="1"/>
</dbReference>
<dbReference type="OrthoDB" id="5348911at2"/>
<feature type="chain" id="PRO_5015064837" evidence="1">
    <location>
        <begin position="26"/>
        <end position="324"/>
    </location>
</feature>